<dbReference type="SMART" id="SM00857">
    <property type="entry name" value="Resolvase"/>
    <property type="match status" value="1"/>
</dbReference>
<sequence>MARKEGRFNALADKVPSSDKDKTVTYVTTEKQYHVALYARLSVEKDGRKSDSIESQFMIMENFIKERPELTHYQKYFDRGVSGTTFTRPDFMRMMDDVRAGKIDCIIVKDLSRFGRDYLETGNYIETILPFLGVRFISVNDHFDTVEDYNGNKGLGISLMNLVNDMYAKDVSKRITSAFQSCMERGSVLGHAPYGYSSVKTDDGHRLVIDEPAAEIVRKIFQMAKSGMSHRAIARELTQAGVRIPEEYRQTQLAYITEGEPLSEWKNGTISQILSNEAYIGTLQQGKTKRCLYQGLERQKVSKNEWIIHEDAHDAIVSKELFYEVRSVVDKKKEKKSFVAREDLPLTADRYKGILKCPVCGGDFSRESSIIYSGEGDVRLYYYRCRHNPLPVEERDKEAVIKISEEQLDLLVFESLQKAVKELVPDKKKLLNALEKGFQPAETTLKARIADLKKRAERLSFEGSELYGSYVKGEISRDELEDANRRQEQERVRLDKELLQAEKDYKAFVRNTKEQKKFVNALVSVKDKSVLTPELVETLISGITLTADRHMEIQYRFNSDKSTGYTDTFRFPRRTKWNEGGRTDV</sequence>
<evidence type="ECO:0000313" key="5">
    <source>
        <dbReference type="Proteomes" id="UP000324327"/>
    </source>
</evidence>
<evidence type="ECO:0000259" key="3">
    <source>
        <dbReference type="PROSITE" id="PS51737"/>
    </source>
</evidence>
<evidence type="ECO:0000259" key="2">
    <source>
        <dbReference type="PROSITE" id="PS51736"/>
    </source>
</evidence>
<organism evidence="4 5">
    <name type="scientific">Agathobacter rectalis</name>
    <dbReference type="NCBI Taxonomy" id="39491"/>
    <lineage>
        <taxon>Bacteria</taxon>
        <taxon>Bacillati</taxon>
        <taxon>Bacillota</taxon>
        <taxon>Clostridia</taxon>
        <taxon>Lachnospirales</taxon>
        <taxon>Lachnospiraceae</taxon>
        <taxon>Agathobacter</taxon>
    </lineage>
</organism>
<accession>A0A5S4VVB8</accession>
<dbReference type="PROSITE" id="PS51736">
    <property type="entry name" value="RECOMBINASES_3"/>
    <property type="match status" value="1"/>
</dbReference>
<dbReference type="Pfam" id="PF07508">
    <property type="entry name" value="Recombinase"/>
    <property type="match status" value="1"/>
</dbReference>
<dbReference type="InterPro" id="IPR036162">
    <property type="entry name" value="Resolvase-like_N_sf"/>
</dbReference>
<name>A0A5S4VVB8_9FIRM</name>
<comment type="caution">
    <text evidence="4">The sequence shown here is derived from an EMBL/GenBank/DDBJ whole genome shotgun (WGS) entry which is preliminary data.</text>
</comment>
<dbReference type="GO" id="GO:0000150">
    <property type="term" value="F:DNA strand exchange activity"/>
    <property type="evidence" value="ECO:0007669"/>
    <property type="project" value="InterPro"/>
</dbReference>
<dbReference type="GO" id="GO:0003677">
    <property type="term" value="F:DNA binding"/>
    <property type="evidence" value="ECO:0007669"/>
    <property type="project" value="InterPro"/>
</dbReference>
<dbReference type="PANTHER" id="PTHR30461:SF23">
    <property type="entry name" value="DNA RECOMBINASE-RELATED"/>
    <property type="match status" value="1"/>
</dbReference>
<dbReference type="InterPro" id="IPR006119">
    <property type="entry name" value="Resolv_N"/>
</dbReference>
<dbReference type="PANTHER" id="PTHR30461">
    <property type="entry name" value="DNA-INVERTASE FROM LAMBDOID PROPHAGE"/>
    <property type="match status" value="1"/>
</dbReference>
<dbReference type="RefSeq" id="WP_147585499.1">
    <property type="nucleotide sequence ID" value="NZ_VSTF01000012.1"/>
</dbReference>
<gene>
    <name evidence="4" type="ORF">FYL31_10730</name>
</gene>
<dbReference type="PROSITE" id="PS51737">
    <property type="entry name" value="RECOMBINASE_DNA_BIND"/>
    <property type="match status" value="1"/>
</dbReference>
<dbReference type="SUPFAM" id="SSF53041">
    <property type="entry name" value="Resolvase-like"/>
    <property type="match status" value="1"/>
</dbReference>
<reference evidence="4 5" key="1">
    <citation type="submission" date="2019-08" db="EMBL/GenBank/DDBJ databases">
        <authorList>
            <person name="Duncan S."/>
            <person name="Walker A."/>
        </authorList>
    </citation>
    <scope>NUCLEOTIDE SEQUENCE [LARGE SCALE GENOMIC DNA]</scope>
    <source>
        <strain evidence="4 5">T3WBe13</strain>
    </source>
</reference>
<feature type="coiled-coil region" evidence="1">
    <location>
        <begin position="477"/>
        <end position="504"/>
    </location>
</feature>
<dbReference type="Pfam" id="PF00239">
    <property type="entry name" value="Resolvase"/>
    <property type="match status" value="1"/>
</dbReference>
<evidence type="ECO:0000313" key="4">
    <source>
        <dbReference type="EMBL" id="TYL58329.1"/>
    </source>
</evidence>
<dbReference type="Gene3D" id="3.90.1750.20">
    <property type="entry name" value="Putative Large Serine Recombinase, Chain B, Domain 2"/>
    <property type="match status" value="1"/>
</dbReference>
<proteinExistence type="predicted"/>
<dbReference type="Proteomes" id="UP000324327">
    <property type="component" value="Unassembled WGS sequence"/>
</dbReference>
<feature type="domain" description="Recombinase" evidence="3">
    <location>
        <begin position="193"/>
        <end position="335"/>
    </location>
</feature>
<dbReference type="AlphaFoldDB" id="A0A5S4VVB8"/>
<dbReference type="InterPro" id="IPR050639">
    <property type="entry name" value="SSR_resolvase"/>
</dbReference>
<dbReference type="InterPro" id="IPR011109">
    <property type="entry name" value="DNA_bind_recombinase_dom"/>
</dbReference>
<protein>
    <recommendedName>
        <fullName evidence="6">Recombinase</fullName>
    </recommendedName>
</protein>
<reference evidence="4 5" key="2">
    <citation type="submission" date="2019-09" db="EMBL/GenBank/DDBJ databases">
        <title>Strain-level analysis of Eubacterium rectale using genomes from metagenomes.</title>
        <authorList>
            <person name="Karcher N."/>
            <person name="Segata N."/>
        </authorList>
    </citation>
    <scope>NUCLEOTIDE SEQUENCE [LARGE SCALE GENOMIC DNA]</scope>
    <source>
        <strain evidence="4 5">T3WBe13</strain>
    </source>
</reference>
<evidence type="ECO:0008006" key="6">
    <source>
        <dbReference type="Google" id="ProtNLM"/>
    </source>
</evidence>
<evidence type="ECO:0000256" key="1">
    <source>
        <dbReference type="SAM" id="Coils"/>
    </source>
</evidence>
<dbReference type="Gene3D" id="3.40.50.1390">
    <property type="entry name" value="Resolvase, N-terminal catalytic domain"/>
    <property type="match status" value="1"/>
</dbReference>
<dbReference type="EMBL" id="VSTF01000012">
    <property type="protein sequence ID" value="TYL58329.1"/>
    <property type="molecule type" value="Genomic_DNA"/>
</dbReference>
<dbReference type="InterPro" id="IPR038109">
    <property type="entry name" value="DNA_bind_recomb_sf"/>
</dbReference>
<keyword evidence="1" id="KW-0175">Coiled coil</keyword>
<feature type="domain" description="Resolvase/invertase-type recombinase catalytic" evidence="2">
    <location>
        <begin position="34"/>
        <end position="186"/>
    </location>
</feature>